<name>A0AAT9HX35_9ACTN</name>
<protein>
    <recommendedName>
        <fullName evidence="4">DUF4328 domain-containing protein</fullName>
    </recommendedName>
</protein>
<evidence type="ECO:0000313" key="3">
    <source>
        <dbReference type="EMBL" id="BFO22010.1"/>
    </source>
</evidence>
<reference evidence="3" key="2">
    <citation type="submission" date="2024-07" db="EMBL/GenBank/DDBJ databases">
        <title>Streptomyces haneummycinica sp. nov., a new antibiotic-producing actinobacterium isolated from marine sediment.</title>
        <authorList>
            <person name="Uemura M."/>
            <person name="Hamada M."/>
            <person name="Hirano S."/>
            <person name="Kobayashi K."/>
            <person name="Ohshiro T."/>
            <person name="Kobayashi T."/>
            <person name="Terahara T."/>
        </authorList>
    </citation>
    <scope>NUCLEOTIDE SEQUENCE</scope>
    <source>
        <strain evidence="3">KM77-8</strain>
    </source>
</reference>
<keyword evidence="2" id="KW-0472">Membrane</keyword>
<proteinExistence type="predicted"/>
<feature type="region of interest" description="Disordered" evidence="1">
    <location>
        <begin position="1"/>
        <end position="38"/>
    </location>
</feature>
<evidence type="ECO:0008006" key="4">
    <source>
        <dbReference type="Google" id="ProtNLM"/>
    </source>
</evidence>
<dbReference type="AlphaFoldDB" id="A0AAT9HX35"/>
<keyword evidence="2" id="KW-0812">Transmembrane</keyword>
<gene>
    <name evidence="3" type="ORF">SHKM778_83980</name>
</gene>
<keyword evidence="2" id="KW-1133">Transmembrane helix</keyword>
<reference evidence="3" key="1">
    <citation type="submission" date="2024-06" db="EMBL/GenBank/DDBJ databases">
        <authorList>
            <consortium name="consrtm"/>
            <person name="Uemura M."/>
            <person name="Terahara T."/>
        </authorList>
    </citation>
    <scope>NUCLEOTIDE SEQUENCE</scope>
    <source>
        <strain evidence="3">KM77-8</strain>
    </source>
</reference>
<feature type="transmembrane region" description="Helical" evidence="2">
    <location>
        <begin position="83"/>
        <end position="102"/>
    </location>
</feature>
<dbReference type="EMBL" id="AP035768">
    <property type="protein sequence ID" value="BFO22010.1"/>
    <property type="molecule type" value="Genomic_DNA"/>
</dbReference>
<organism evidence="3">
    <name type="scientific">Streptomyces haneummycinicus</name>
    <dbReference type="NCBI Taxonomy" id="3074435"/>
    <lineage>
        <taxon>Bacteria</taxon>
        <taxon>Bacillati</taxon>
        <taxon>Actinomycetota</taxon>
        <taxon>Actinomycetes</taxon>
        <taxon>Kitasatosporales</taxon>
        <taxon>Streptomycetaceae</taxon>
        <taxon>Streptomyces</taxon>
    </lineage>
</organism>
<evidence type="ECO:0000256" key="2">
    <source>
        <dbReference type="SAM" id="Phobius"/>
    </source>
</evidence>
<evidence type="ECO:0000256" key="1">
    <source>
        <dbReference type="SAM" id="MobiDB-lite"/>
    </source>
</evidence>
<sequence length="115" mass="12505">MGCDPRAGPPAAATDVGVRRGRAGPAVPDPLEPSKDPDQDGVWGLVNLVNYVFPFGAPPYPVDAGVIGPLESTWAEDAVGPLWYLRAYLWFVFASPLLLWLFRRAPGRRCSRRSA</sequence>
<accession>A0AAT9HX35</accession>